<comment type="caution">
    <text evidence="2">The sequence shown here is derived from an EMBL/GenBank/DDBJ whole genome shotgun (WGS) entry which is preliminary data.</text>
</comment>
<dbReference type="AlphaFoldDB" id="A0A8X6P3K7"/>
<sequence>MHYSFILSVAIDIMFGPYGVLAFVLRNDHWGEFSRSHRNQRTWVEVSNRFEIAITFKLKDASVLYLSVMIFEVSPGVSCTSSQLPCCVALIQPKEESHEKCSD</sequence>
<keyword evidence="1" id="KW-1133">Transmembrane helix</keyword>
<protein>
    <submittedName>
        <fullName evidence="2">Uncharacterized protein</fullName>
    </submittedName>
</protein>
<reference evidence="2" key="1">
    <citation type="submission" date="2020-08" db="EMBL/GenBank/DDBJ databases">
        <title>Multicomponent nature underlies the extraordinary mechanical properties of spider dragline silk.</title>
        <authorList>
            <person name="Kono N."/>
            <person name="Nakamura H."/>
            <person name="Mori M."/>
            <person name="Yoshida Y."/>
            <person name="Ohtoshi R."/>
            <person name="Malay A.D."/>
            <person name="Moran D.A.P."/>
            <person name="Tomita M."/>
            <person name="Numata K."/>
            <person name="Arakawa K."/>
        </authorList>
    </citation>
    <scope>NUCLEOTIDE SEQUENCE</scope>
</reference>
<organism evidence="2 3">
    <name type="scientific">Nephila pilipes</name>
    <name type="common">Giant wood spider</name>
    <name type="synonym">Nephila maculata</name>
    <dbReference type="NCBI Taxonomy" id="299642"/>
    <lineage>
        <taxon>Eukaryota</taxon>
        <taxon>Metazoa</taxon>
        <taxon>Ecdysozoa</taxon>
        <taxon>Arthropoda</taxon>
        <taxon>Chelicerata</taxon>
        <taxon>Arachnida</taxon>
        <taxon>Araneae</taxon>
        <taxon>Araneomorphae</taxon>
        <taxon>Entelegynae</taxon>
        <taxon>Araneoidea</taxon>
        <taxon>Nephilidae</taxon>
        <taxon>Nephila</taxon>
    </lineage>
</organism>
<gene>
    <name evidence="2" type="ORF">NPIL_362771</name>
</gene>
<proteinExistence type="predicted"/>
<dbReference type="EMBL" id="BMAW01064530">
    <property type="protein sequence ID" value="GFT45681.1"/>
    <property type="molecule type" value="Genomic_DNA"/>
</dbReference>
<keyword evidence="1" id="KW-0472">Membrane</keyword>
<feature type="transmembrane region" description="Helical" evidence="1">
    <location>
        <begin position="6"/>
        <end position="25"/>
    </location>
</feature>
<evidence type="ECO:0000313" key="2">
    <source>
        <dbReference type="EMBL" id="GFT45681.1"/>
    </source>
</evidence>
<keyword evidence="1" id="KW-0812">Transmembrane</keyword>
<evidence type="ECO:0000313" key="3">
    <source>
        <dbReference type="Proteomes" id="UP000887013"/>
    </source>
</evidence>
<keyword evidence="3" id="KW-1185">Reference proteome</keyword>
<evidence type="ECO:0000256" key="1">
    <source>
        <dbReference type="SAM" id="Phobius"/>
    </source>
</evidence>
<dbReference type="Proteomes" id="UP000887013">
    <property type="component" value="Unassembled WGS sequence"/>
</dbReference>
<name>A0A8X6P3K7_NEPPI</name>
<accession>A0A8X6P3K7</accession>